<protein>
    <submittedName>
        <fullName evidence="2">Uncharacterized protein</fullName>
    </submittedName>
</protein>
<evidence type="ECO:0000313" key="3">
    <source>
        <dbReference type="Proteomes" id="UP000789752"/>
    </source>
</evidence>
<dbReference type="EMBL" id="CAJQYY010000038">
    <property type="protein sequence ID" value="CAG4922126.1"/>
    <property type="molecule type" value="Genomic_DNA"/>
</dbReference>
<reference evidence="2 3" key="1">
    <citation type="submission" date="2021-04" db="EMBL/GenBank/DDBJ databases">
        <authorList>
            <person name="Vanwijnsberghe S."/>
        </authorList>
    </citation>
    <scope>NUCLEOTIDE SEQUENCE [LARGE SCALE GENOMIC DNA]</scope>
    <source>
        <strain evidence="2 3">LMG 32171</strain>
    </source>
</reference>
<gene>
    <name evidence="2" type="ORF">R54767_04862</name>
</gene>
<proteinExistence type="predicted"/>
<name>A0ABN7QYN0_9BURK</name>
<dbReference type="Proteomes" id="UP000789752">
    <property type="component" value="Unassembled WGS sequence"/>
</dbReference>
<comment type="caution">
    <text evidence="2">The sequence shown here is derived from an EMBL/GenBank/DDBJ whole genome shotgun (WGS) entry which is preliminary data.</text>
</comment>
<feature type="compositionally biased region" description="Basic and acidic residues" evidence="1">
    <location>
        <begin position="1"/>
        <end position="25"/>
    </location>
</feature>
<evidence type="ECO:0000256" key="1">
    <source>
        <dbReference type="SAM" id="MobiDB-lite"/>
    </source>
</evidence>
<feature type="region of interest" description="Disordered" evidence="1">
    <location>
        <begin position="1"/>
        <end position="39"/>
    </location>
</feature>
<accession>A0ABN7QYN0</accession>
<evidence type="ECO:0000313" key="2">
    <source>
        <dbReference type="EMBL" id="CAG4922126.1"/>
    </source>
</evidence>
<keyword evidence="3" id="KW-1185">Reference proteome</keyword>
<organism evidence="2 3">
    <name type="scientific">Paraburkholderia gardini</name>
    <dbReference type="NCBI Taxonomy" id="2823469"/>
    <lineage>
        <taxon>Bacteria</taxon>
        <taxon>Pseudomonadati</taxon>
        <taxon>Pseudomonadota</taxon>
        <taxon>Betaproteobacteria</taxon>
        <taxon>Burkholderiales</taxon>
        <taxon>Burkholderiaceae</taxon>
        <taxon>Paraburkholderia</taxon>
    </lineage>
</organism>
<sequence length="71" mass="8074">MSGERHDKRGRPRTIERNGDAEGRQQRQLASGPEDPQCLSLTWVTPIGLKTESARSKRSFDVSHNEDWHCA</sequence>